<feature type="non-terminal residue" evidence="1">
    <location>
        <position position="123"/>
    </location>
</feature>
<dbReference type="Proteomes" id="UP001153678">
    <property type="component" value="Unassembled WGS sequence"/>
</dbReference>
<reference evidence="1" key="1">
    <citation type="submission" date="2022-08" db="EMBL/GenBank/DDBJ databases">
        <authorList>
            <person name="Kallberg Y."/>
            <person name="Tangrot J."/>
            <person name="Rosling A."/>
        </authorList>
    </citation>
    <scope>NUCLEOTIDE SEQUENCE</scope>
    <source>
        <strain evidence="1">Wild A</strain>
    </source>
</reference>
<dbReference type="EMBL" id="CAMKVN010020902">
    <property type="protein sequence ID" value="CAI2199293.1"/>
    <property type="molecule type" value="Genomic_DNA"/>
</dbReference>
<evidence type="ECO:0000313" key="1">
    <source>
        <dbReference type="EMBL" id="CAI2199293.1"/>
    </source>
</evidence>
<feature type="non-terminal residue" evidence="1">
    <location>
        <position position="1"/>
    </location>
</feature>
<comment type="caution">
    <text evidence="1">The sequence shown here is derived from an EMBL/GenBank/DDBJ whole genome shotgun (WGS) entry which is preliminary data.</text>
</comment>
<evidence type="ECO:0000313" key="2">
    <source>
        <dbReference type="Proteomes" id="UP001153678"/>
    </source>
</evidence>
<organism evidence="1 2">
    <name type="scientific">Funneliformis geosporum</name>
    <dbReference type="NCBI Taxonomy" id="1117311"/>
    <lineage>
        <taxon>Eukaryota</taxon>
        <taxon>Fungi</taxon>
        <taxon>Fungi incertae sedis</taxon>
        <taxon>Mucoromycota</taxon>
        <taxon>Glomeromycotina</taxon>
        <taxon>Glomeromycetes</taxon>
        <taxon>Glomerales</taxon>
        <taxon>Glomeraceae</taxon>
        <taxon>Funneliformis</taxon>
    </lineage>
</organism>
<sequence length="123" mass="14113">QQQQISQQNALLQHATLPQQYAILSQQHAALSQHITLSQQHATLPQQHAIPPQQHAALPQQYDSQLYNLPLTLPQHNWKHGEIKILLDHLQEKFSTWSKGNKSKFYNDITKNILSNKEANAIK</sequence>
<proteinExistence type="predicted"/>
<dbReference type="OrthoDB" id="2384477at2759"/>
<accession>A0A9W4TBD9</accession>
<name>A0A9W4TBD9_9GLOM</name>
<protein>
    <submittedName>
        <fullName evidence="1">18571_t:CDS:1</fullName>
    </submittedName>
</protein>
<gene>
    <name evidence="1" type="ORF">FWILDA_LOCUS19001</name>
</gene>
<keyword evidence="2" id="KW-1185">Reference proteome</keyword>
<dbReference type="AlphaFoldDB" id="A0A9W4TBD9"/>